<reference evidence="7" key="1">
    <citation type="submission" date="2025-08" db="UniProtKB">
        <authorList>
            <consortium name="RefSeq"/>
        </authorList>
    </citation>
    <scope>IDENTIFICATION</scope>
    <source>
        <tissue evidence="7">Total insect</tissue>
    </source>
</reference>
<gene>
    <name evidence="7" type="primary">LOC117642495</name>
</gene>
<protein>
    <submittedName>
        <fullName evidence="7">E3 ubiquitin-protein ligase TRIM32-like</fullName>
    </submittedName>
</protein>
<dbReference type="InterPro" id="IPR001841">
    <property type="entry name" value="Znf_RING"/>
</dbReference>
<dbReference type="SMART" id="SM00184">
    <property type="entry name" value="RING"/>
    <property type="match status" value="1"/>
</dbReference>
<evidence type="ECO:0000256" key="2">
    <source>
        <dbReference type="ARBA" id="ARBA00022771"/>
    </source>
</evidence>
<accession>A0A6P8YAG0</accession>
<dbReference type="SUPFAM" id="SSF57850">
    <property type="entry name" value="RING/U-box"/>
    <property type="match status" value="1"/>
</dbReference>
<name>A0A6P8YAG0_THRPL</name>
<dbReference type="Gene3D" id="3.30.40.10">
    <property type="entry name" value="Zinc/RING finger domain, C3HC4 (zinc finger)"/>
    <property type="match status" value="1"/>
</dbReference>
<keyword evidence="1" id="KW-0479">Metal-binding</keyword>
<dbReference type="GO" id="GO:0008270">
    <property type="term" value="F:zinc ion binding"/>
    <property type="evidence" value="ECO:0007669"/>
    <property type="project" value="UniProtKB-KW"/>
</dbReference>
<keyword evidence="2 4" id="KW-0863">Zinc-finger</keyword>
<evidence type="ECO:0000256" key="3">
    <source>
        <dbReference type="ARBA" id="ARBA00022833"/>
    </source>
</evidence>
<dbReference type="InParanoid" id="A0A6P8YAG0"/>
<dbReference type="PANTHER" id="PTHR25464:SF2">
    <property type="entry name" value="RING-TYPE DOMAIN-CONTAINING PROTEIN"/>
    <property type="match status" value="1"/>
</dbReference>
<feature type="domain" description="RING-type" evidence="5">
    <location>
        <begin position="3"/>
        <end position="43"/>
    </location>
</feature>
<dbReference type="PANTHER" id="PTHR25464">
    <property type="entry name" value="TRIPARTITE MOTIF-CONTAINING PROTEIN 2-LIKE PROTEIN"/>
    <property type="match status" value="1"/>
</dbReference>
<dbReference type="PROSITE" id="PS50089">
    <property type="entry name" value="ZF_RING_2"/>
    <property type="match status" value="1"/>
</dbReference>
<evidence type="ECO:0000313" key="6">
    <source>
        <dbReference type="Proteomes" id="UP000515158"/>
    </source>
</evidence>
<dbReference type="InterPro" id="IPR013083">
    <property type="entry name" value="Znf_RING/FYVE/PHD"/>
</dbReference>
<dbReference type="PROSITE" id="PS00518">
    <property type="entry name" value="ZF_RING_1"/>
    <property type="match status" value="1"/>
</dbReference>
<keyword evidence="6" id="KW-1185">Reference proteome</keyword>
<proteinExistence type="predicted"/>
<dbReference type="InterPro" id="IPR017907">
    <property type="entry name" value="Znf_RING_CS"/>
</dbReference>
<sequence length="176" mass="19574">MECQVCLQNFDSTERRPKVLPCGHSFCLRCLQGLHVKKCPLDNKAFDASPSKLMDNYSLMAFKPVDTASLRFWCLSCKQIAPQECVEQHPVCSLKKARAEDAERLLEGLQRGVAAVDELAKLCESLEGWRGELQAERVALVTAKGRLQDAQGADEAVWDKAKQDAAQAVMHAQIRS</sequence>
<organism evidence="7">
    <name type="scientific">Thrips palmi</name>
    <name type="common">Melon thrips</name>
    <dbReference type="NCBI Taxonomy" id="161013"/>
    <lineage>
        <taxon>Eukaryota</taxon>
        <taxon>Metazoa</taxon>
        <taxon>Ecdysozoa</taxon>
        <taxon>Arthropoda</taxon>
        <taxon>Hexapoda</taxon>
        <taxon>Insecta</taxon>
        <taxon>Pterygota</taxon>
        <taxon>Neoptera</taxon>
        <taxon>Paraneoptera</taxon>
        <taxon>Thysanoptera</taxon>
        <taxon>Terebrantia</taxon>
        <taxon>Thripoidea</taxon>
        <taxon>Thripidae</taxon>
        <taxon>Thrips</taxon>
    </lineage>
</organism>
<keyword evidence="3" id="KW-0862">Zinc</keyword>
<dbReference type="Pfam" id="PF14634">
    <property type="entry name" value="zf-RING_5"/>
    <property type="match status" value="1"/>
</dbReference>
<dbReference type="KEGG" id="tpal:117642495"/>
<evidence type="ECO:0000259" key="5">
    <source>
        <dbReference type="PROSITE" id="PS50089"/>
    </source>
</evidence>
<evidence type="ECO:0000313" key="7">
    <source>
        <dbReference type="RefSeq" id="XP_034236633.1"/>
    </source>
</evidence>
<evidence type="ECO:0000256" key="4">
    <source>
        <dbReference type="PROSITE-ProRule" id="PRU00175"/>
    </source>
</evidence>
<dbReference type="RefSeq" id="XP_034236633.1">
    <property type="nucleotide sequence ID" value="XM_034380742.1"/>
</dbReference>
<dbReference type="Proteomes" id="UP000515158">
    <property type="component" value="Unplaced"/>
</dbReference>
<dbReference type="AlphaFoldDB" id="A0A6P8YAG0"/>
<evidence type="ECO:0000256" key="1">
    <source>
        <dbReference type="ARBA" id="ARBA00022723"/>
    </source>
</evidence>
<dbReference type="OrthoDB" id="2163411at2759"/>
<dbReference type="GeneID" id="117642495"/>